<comment type="caution">
    <text evidence="1">The sequence shown here is derived from an EMBL/GenBank/DDBJ whole genome shotgun (WGS) entry which is preliminary data.</text>
</comment>
<dbReference type="OMA" id="IEYMRLY"/>
<dbReference type="EMBL" id="LFYR01000915">
    <property type="protein sequence ID" value="KMZ67361.1"/>
    <property type="molecule type" value="Genomic_DNA"/>
</dbReference>
<dbReference type="OrthoDB" id="722701at2759"/>
<organism evidence="1 2">
    <name type="scientific">Zostera marina</name>
    <name type="common">Eelgrass</name>
    <dbReference type="NCBI Taxonomy" id="29655"/>
    <lineage>
        <taxon>Eukaryota</taxon>
        <taxon>Viridiplantae</taxon>
        <taxon>Streptophyta</taxon>
        <taxon>Embryophyta</taxon>
        <taxon>Tracheophyta</taxon>
        <taxon>Spermatophyta</taxon>
        <taxon>Magnoliopsida</taxon>
        <taxon>Liliopsida</taxon>
        <taxon>Zosteraceae</taxon>
        <taxon>Zostera</taxon>
    </lineage>
</organism>
<evidence type="ECO:0000313" key="1">
    <source>
        <dbReference type="EMBL" id="KMZ67361.1"/>
    </source>
</evidence>
<dbReference type="Pfam" id="PF25111">
    <property type="entry name" value="AtTam9"/>
    <property type="match status" value="1"/>
</dbReference>
<protein>
    <submittedName>
        <fullName evidence="1">Uncharacterized protein</fullName>
    </submittedName>
</protein>
<sequence>MGNKSSREDVILVRASPPLDPTYLRWIAKDVESMGYNYRPWYRRTIKPPEHYIEYMRLEGLLDLDLNDPALAHLFN</sequence>
<reference evidence="2" key="1">
    <citation type="journal article" date="2016" name="Nature">
        <title>The genome of the seagrass Zostera marina reveals angiosperm adaptation to the sea.</title>
        <authorList>
            <person name="Olsen J.L."/>
            <person name="Rouze P."/>
            <person name="Verhelst B."/>
            <person name="Lin Y.-C."/>
            <person name="Bayer T."/>
            <person name="Collen J."/>
            <person name="Dattolo E."/>
            <person name="De Paoli E."/>
            <person name="Dittami S."/>
            <person name="Maumus F."/>
            <person name="Michel G."/>
            <person name="Kersting A."/>
            <person name="Lauritano C."/>
            <person name="Lohaus R."/>
            <person name="Toepel M."/>
            <person name="Tonon T."/>
            <person name="Vanneste K."/>
            <person name="Amirebrahimi M."/>
            <person name="Brakel J."/>
            <person name="Bostroem C."/>
            <person name="Chovatia M."/>
            <person name="Grimwood J."/>
            <person name="Jenkins J.W."/>
            <person name="Jueterbock A."/>
            <person name="Mraz A."/>
            <person name="Stam W.T."/>
            <person name="Tice H."/>
            <person name="Bornberg-Bauer E."/>
            <person name="Green P.J."/>
            <person name="Pearson G.A."/>
            <person name="Procaccini G."/>
            <person name="Duarte C.M."/>
            <person name="Schmutz J."/>
            <person name="Reusch T.B.H."/>
            <person name="Van de Peer Y."/>
        </authorList>
    </citation>
    <scope>NUCLEOTIDE SEQUENCE [LARGE SCALE GENOMIC DNA]</scope>
    <source>
        <strain evidence="2">cv. Finnish</strain>
    </source>
</reference>
<accession>A0A0K9PEG6</accession>
<name>A0A0K9PEG6_ZOSMR</name>
<proteinExistence type="predicted"/>
<dbReference type="AlphaFoldDB" id="A0A0K9PEG6"/>
<evidence type="ECO:0000313" key="2">
    <source>
        <dbReference type="Proteomes" id="UP000036987"/>
    </source>
</evidence>
<dbReference type="Proteomes" id="UP000036987">
    <property type="component" value="Unassembled WGS sequence"/>
</dbReference>
<dbReference type="InterPro" id="IPR056895">
    <property type="entry name" value="AtTam9"/>
</dbReference>
<keyword evidence="2" id="KW-1185">Reference proteome</keyword>
<gene>
    <name evidence="1" type="ORF">ZOSMA_26G01110</name>
</gene>